<gene>
    <name evidence="1" type="ORF">EZM97_11785</name>
</gene>
<sequence>MSTIHLHQRTTLTPEQYVRALTDFGPGRSRLFGNSADEYLKVHHRGHTEADVTEGSSGIWERLHYDWSNLSRVVLVTTDSNVWDGTSRHTYTFVRQPNGTTDIDVVVIRNGKNFKGRILGLILGTVGRQVLERAFKNSVIAIEARNATGPAAQSTAW</sequence>
<dbReference type="Proteomes" id="UP000291822">
    <property type="component" value="Unassembled WGS sequence"/>
</dbReference>
<reference evidence="1 2" key="1">
    <citation type="submission" date="2019-02" db="EMBL/GenBank/DDBJ databases">
        <title>Dyella amyloliquefaciens sp. nov., isolated from forest soil.</title>
        <authorList>
            <person name="Gao Z.-H."/>
            <person name="Qiu L.-H."/>
        </authorList>
    </citation>
    <scope>NUCLEOTIDE SEQUENCE [LARGE SCALE GENOMIC DNA]</scope>
    <source>
        <strain evidence="1 2">KACC 12747</strain>
    </source>
</reference>
<dbReference type="RefSeq" id="WP_131406870.1">
    <property type="nucleotide sequence ID" value="NZ_SJTG01000002.1"/>
</dbReference>
<proteinExistence type="predicted"/>
<evidence type="ECO:0000313" key="1">
    <source>
        <dbReference type="EMBL" id="TCI09639.1"/>
    </source>
</evidence>
<dbReference type="AlphaFoldDB" id="A0A4R0YLC9"/>
<name>A0A4R0YLC9_9GAMM</name>
<comment type="caution">
    <text evidence="1">The sequence shown here is derived from an EMBL/GenBank/DDBJ whole genome shotgun (WGS) entry which is preliminary data.</text>
</comment>
<evidence type="ECO:0008006" key="3">
    <source>
        <dbReference type="Google" id="ProtNLM"/>
    </source>
</evidence>
<organism evidence="1 2">
    <name type="scientific">Dyella soli</name>
    <dbReference type="NCBI Taxonomy" id="522319"/>
    <lineage>
        <taxon>Bacteria</taxon>
        <taxon>Pseudomonadati</taxon>
        <taxon>Pseudomonadota</taxon>
        <taxon>Gammaproteobacteria</taxon>
        <taxon>Lysobacterales</taxon>
        <taxon>Rhodanobacteraceae</taxon>
        <taxon>Dyella</taxon>
    </lineage>
</organism>
<keyword evidence="2" id="KW-1185">Reference proteome</keyword>
<dbReference type="EMBL" id="SJTG01000002">
    <property type="protein sequence ID" value="TCI09639.1"/>
    <property type="molecule type" value="Genomic_DNA"/>
</dbReference>
<accession>A0A4R0YLC9</accession>
<evidence type="ECO:0000313" key="2">
    <source>
        <dbReference type="Proteomes" id="UP000291822"/>
    </source>
</evidence>
<protein>
    <recommendedName>
        <fullName evidence="3">Polyketide cyclase</fullName>
    </recommendedName>
</protein>